<dbReference type="Proteomes" id="UP000620124">
    <property type="component" value="Unassembled WGS sequence"/>
</dbReference>
<evidence type="ECO:0000313" key="1">
    <source>
        <dbReference type="EMBL" id="KAF7361684.1"/>
    </source>
</evidence>
<keyword evidence="2" id="KW-1185">Reference proteome</keyword>
<dbReference type="AlphaFoldDB" id="A0A8H6YNN9"/>
<evidence type="ECO:0000313" key="2">
    <source>
        <dbReference type="Proteomes" id="UP000620124"/>
    </source>
</evidence>
<comment type="caution">
    <text evidence="1">The sequence shown here is derived from an EMBL/GenBank/DDBJ whole genome shotgun (WGS) entry which is preliminary data.</text>
</comment>
<protein>
    <submittedName>
        <fullName evidence="1">F-box domain-containing protein</fullName>
    </submittedName>
</protein>
<dbReference type="EMBL" id="JACAZI010000004">
    <property type="protein sequence ID" value="KAF7361684.1"/>
    <property type="molecule type" value="Genomic_DNA"/>
</dbReference>
<gene>
    <name evidence="1" type="ORF">MVEN_00511900</name>
</gene>
<name>A0A8H6YNN9_9AGAR</name>
<reference evidence="1" key="1">
    <citation type="submission" date="2020-05" db="EMBL/GenBank/DDBJ databases">
        <title>Mycena genomes resolve the evolution of fungal bioluminescence.</title>
        <authorList>
            <person name="Tsai I.J."/>
        </authorList>
    </citation>
    <scope>NUCLEOTIDE SEQUENCE</scope>
    <source>
        <strain evidence="1">CCC161011</strain>
    </source>
</reference>
<accession>A0A8H6YNN9</accession>
<organism evidence="1 2">
    <name type="scientific">Mycena venus</name>
    <dbReference type="NCBI Taxonomy" id="2733690"/>
    <lineage>
        <taxon>Eukaryota</taxon>
        <taxon>Fungi</taxon>
        <taxon>Dikarya</taxon>
        <taxon>Basidiomycota</taxon>
        <taxon>Agaricomycotina</taxon>
        <taxon>Agaricomycetes</taxon>
        <taxon>Agaricomycetidae</taxon>
        <taxon>Agaricales</taxon>
        <taxon>Marasmiineae</taxon>
        <taxon>Mycenaceae</taxon>
        <taxon>Mycena</taxon>
    </lineage>
</organism>
<proteinExistence type="predicted"/>
<sequence length="196" mass="22328">MDVQNEMQANDRLELNAIHDPMAGLPFEISSDIFIRCLPDRPRTDPNHAPMIFLNICHWWRQIALATPSLWVALALRTSSPRTVFQKQQLLQLWVQRAQMLPLTFSLHGSVDSPIQDLVKNVYASRVQSLELSIADADHLRWITRNTPFSSLTKLTIDAASDAKFWIDPSELLEILRAAPRLCDCTFENIDCSTCV</sequence>
<dbReference type="OrthoDB" id="2859901at2759"/>